<dbReference type="Pfam" id="PF00098">
    <property type="entry name" value="zf-CCHC"/>
    <property type="match status" value="1"/>
</dbReference>
<dbReference type="Gene3D" id="4.10.60.10">
    <property type="entry name" value="Zinc finger, CCHC-type"/>
    <property type="match status" value="1"/>
</dbReference>
<keyword evidence="1" id="KW-0479">Metal-binding</keyword>
<evidence type="ECO:0000259" key="2">
    <source>
        <dbReference type="PROSITE" id="PS50158"/>
    </source>
</evidence>
<evidence type="ECO:0000313" key="4">
    <source>
        <dbReference type="Proteomes" id="UP000828390"/>
    </source>
</evidence>
<dbReference type="AlphaFoldDB" id="A0A9D4GQR9"/>
<sequence length="80" mass="9145">MAMGVKRQQFFRPYPARAGANTTCFVCGQQGHFRRECDRLTVSRETSCLDVRPEIQIENLSYDKYIAGLDISDVDAHCEE</sequence>
<evidence type="ECO:0000256" key="1">
    <source>
        <dbReference type="PROSITE-ProRule" id="PRU00047"/>
    </source>
</evidence>
<keyword evidence="1" id="KW-0863">Zinc-finger</keyword>
<dbReference type="Proteomes" id="UP000828390">
    <property type="component" value="Unassembled WGS sequence"/>
</dbReference>
<gene>
    <name evidence="3" type="ORF">DPMN_122994</name>
</gene>
<reference evidence="3" key="2">
    <citation type="submission" date="2020-11" db="EMBL/GenBank/DDBJ databases">
        <authorList>
            <person name="McCartney M.A."/>
            <person name="Auch B."/>
            <person name="Kono T."/>
            <person name="Mallez S."/>
            <person name="Becker A."/>
            <person name="Gohl D.M."/>
            <person name="Silverstein K.A.T."/>
            <person name="Koren S."/>
            <person name="Bechman K.B."/>
            <person name="Herman A."/>
            <person name="Abrahante J.E."/>
            <person name="Garbe J."/>
        </authorList>
    </citation>
    <scope>NUCLEOTIDE SEQUENCE</scope>
    <source>
        <strain evidence="3">Duluth1</strain>
        <tissue evidence="3">Whole animal</tissue>
    </source>
</reference>
<evidence type="ECO:0000313" key="3">
    <source>
        <dbReference type="EMBL" id="KAH3821232.1"/>
    </source>
</evidence>
<feature type="domain" description="CCHC-type" evidence="2">
    <location>
        <begin position="24"/>
        <end position="37"/>
    </location>
</feature>
<dbReference type="EMBL" id="JAIWYP010000005">
    <property type="protein sequence ID" value="KAH3821232.1"/>
    <property type="molecule type" value="Genomic_DNA"/>
</dbReference>
<protein>
    <recommendedName>
        <fullName evidence="2">CCHC-type domain-containing protein</fullName>
    </recommendedName>
</protein>
<dbReference type="InterPro" id="IPR001878">
    <property type="entry name" value="Znf_CCHC"/>
</dbReference>
<dbReference type="InterPro" id="IPR036875">
    <property type="entry name" value="Znf_CCHC_sf"/>
</dbReference>
<dbReference type="GO" id="GO:0008270">
    <property type="term" value="F:zinc ion binding"/>
    <property type="evidence" value="ECO:0007669"/>
    <property type="project" value="UniProtKB-KW"/>
</dbReference>
<accession>A0A9D4GQR9</accession>
<organism evidence="3 4">
    <name type="scientific">Dreissena polymorpha</name>
    <name type="common">Zebra mussel</name>
    <name type="synonym">Mytilus polymorpha</name>
    <dbReference type="NCBI Taxonomy" id="45954"/>
    <lineage>
        <taxon>Eukaryota</taxon>
        <taxon>Metazoa</taxon>
        <taxon>Spiralia</taxon>
        <taxon>Lophotrochozoa</taxon>
        <taxon>Mollusca</taxon>
        <taxon>Bivalvia</taxon>
        <taxon>Autobranchia</taxon>
        <taxon>Heteroconchia</taxon>
        <taxon>Euheterodonta</taxon>
        <taxon>Imparidentia</taxon>
        <taxon>Neoheterodontei</taxon>
        <taxon>Myida</taxon>
        <taxon>Dreissenoidea</taxon>
        <taxon>Dreissenidae</taxon>
        <taxon>Dreissena</taxon>
    </lineage>
</organism>
<proteinExistence type="predicted"/>
<name>A0A9D4GQR9_DREPO</name>
<keyword evidence="1" id="KW-0862">Zinc</keyword>
<dbReference type="GO" id="GO:0003676">
    <property type="term" value="F:nucleic acid binding"/>
    <property type="evidence" value="ECO:0007669"/>
    <property type="project" value="InterPro"/>
</dbReference>
<dbReference type="SMART" id="SM00343">
    <property type="entry name" value="ZnF_C2HC"/>
    <property type="match status" value="1"/>
</dbReference>
<keyword evidence="4" id="KW-1185">Reference proteome</keyword>
<dbReference type="PROSITE" id="PS50158">
    <property type="entry name" value="ZF_CCHC"/>
    <property type="match status" value="1"/>
</dbReference>
<dbReference type="SUPFAM" id="SSF57756">
    <property type="entry name" value="Retrovirus zinc finger-like domains"/>
    <property type="match status" value="1"/>
</dbReference>
<comment type="caution">
    <text evidence="3">The sequence shown here is derived from an EMBL/GenBank/DDBJ whole genome shotgun (WGS) entry which is preliminary data.</text>
</comment>
<reference evidence="3" key="1">
    <citation type="journal article" date="2019" name="bioRxiv">
        <title>The Genome of the Zebra Mussel, Dreissena polymorpha: A Resource for Invasive Species Research.</title>
        <authorList>
            <person name="McCartney M.A."/>
            <person name="Auch B."/>
            <person name="Kono T."/>
            <person name="Mallez S."/>
            <person name="Zhang Y."/>
            <person name="Obille A."/>
            <person name="Becker A."/>
            <person name="Abrahante J.E."/>
            <person name="Garbe J."/>
            <person name="Badalamenti J.P."/>
            <person name="Herman A."/>
            <person name="Mangelson H."/>
            <person name="Liachko I."/>
            <person name="Sullivan S."/>
            <person name="Sone E.D."/>
            <person name="Koren S."/>
            <person name="Silverstein K.A.T."/>
            <person name="Beckman K.B."/>
            <person name="Gohl D.M."/>
        </authorList>
    </citation>
    <scope>NUCLEOTIDE SEQUENCE</scope>
    <source>
        <strain evidence="3">Duluth1</strain>
        <tissue evidence="3">Whole animal</tissue>
    </source>
</reference>